<dbReference type="RefSeq" id="WP_063388556.1">
    <property type="nucleotide sequence ID" value="NZ_LWBR01000035.1"/>
</dbReference>
<evidence type="ECO:0000259" key="12">
    <source>
        <dbReference type="Pfam" id="PF01743"/>
    </source>
</evidence>
<feature type="binding site" evidence="11">
    <location>
        <position position="163"/>
    </location>
    <ligand>
        <name>ATP</name>
        <dbReference type="ChEBI" id="CHEBI:30616"/>
    </ligand>
</feature>
<dbReference type="Pfam" id="PF13735">
    <property type="entry name" value="tRNA_NucTran2_2"/>
    <property type="match status" value="1"/>
</dbReference>
<evidence type="ECO:0000256" key="2">
    <source>
        <dbReference type="ARBA" id="ARBA00022679"/>
    </source>
</evidence>
<dbReference type="GO" id="GO:0000287">
    <property type="term" value="F:magnesium ion binding"/>
    <property type="evidence" value="ECO:0007669"/>
    <property type="project" value="UniProtKB-UniRule"/>
</dbReference>
<dbReference type="GO" id="GO:0005524">
    <property type="term" value="F:ATP binding"/>
    <property type="evidence" value="ECO:0007669"/>
    <property type="project" value="UniProtKB-UniRule"/>
</dbReference>
<keyword evidence="16" id="KW-1185">Reference proteome</keyword>
<feature type="binding site" evidence="11">
    <location>
        <position position="160"/>
    </location>
    <ligand>
        <name>CTP</name>
        <dbReference type="ChEBI" id="CHEBI:37563"/>
    </ligand>
</feature>
<dbReference type="SUPFAM" id="SSF81301">
    <property type="entry name" value="Nucleotidyltransferase"/>
    <property type="match status" value="1"/>
</dbReference>
<protein>
    <recommendedName>
        <fullName evidence="11">CCA-adding enzyme</fullName>
        <ecNumber evidence="11">2.7.7.72</ecNumber>
    </recommendedName>
    <alternativeName>
        <fullName evidence="11">CCA tRNA nucleotidyltransferase</fullName>
    </alternativeName>
    <alternativeName>
        <fullName evidence="11">tRNA CCA-pyrophosphorylase</fullName>
    </alternativeName>
    <alternativeName>
        <fullName evidence="11">tRNA adenylyl-/cytidylyl- transferase</fullName>
    </alternativeName>
    <alternativeName>
        <fullName evidence="11">tRNA nucleotidyltransferase</fullName>
    </alternativeName>
    <alternativeName>
        <fullName evidence="11">tRNA-NT</fullName>
    </alternativeName>
</protein>
<feature type="binding site" evidence="11">
    <location>
        <position position="42"/>
    </location>
    <ligand>
        <name>Mg(2+)</name>
        <dbReference type="ChEBI" id="CHEBI:18420"/>
    </ligand>
</feature>
<dbReference type="STRING" id="33936.AZI98_12170"/>
<dbReference type="Gene3D" id="1.10.246.80">
    <property type="match status" value="1"/>
</dbReference>
<dbReference type="SUPFAM" id="SSF81891">
    <property type="entry name" value="Poly A polymerase C-terminal region-like"/>
    <property type="match status" value="1"/>
</dbReference>
<keyword evidence="4 11" id="KW-0548">Nucleotidyltransferase</keyword>
<comment type="similarity">
    <text evidence="11">Belongs to the tRNA nucleotidyltransferase/poly(A) polymerase family. Bacterial CCA-adding enzyme type 3 subfamily.</text>
</comment>
<comment type="catalytic activity">
    <reaction evidence="11">
        <text>a tRNA with a 3' CCA end + 2 CTP + ATP = a tRNA with a 3' CCACCA end + 3 diphosphate</text>
        <dbReference type="Rhea" id="RHEA:76235"/>
        <dbReference type="Rhea" id="RHEA-COMP:10468"/>
        <dbReference type="Rhea" id="RHEA-COMP:18655"/>
        <dbReference type="ChEBI" id="CHEBI:30616"/>
        <dbReference type="ChEBI" id="CHEBI:33019"/>
        <dbReference type="ChEBI" id="CHEBI:37563"/>
        <dbReference type="ChEBI" id="CHEBI:83071"/>
        <dbReference type="ChEBI" id="CHEBI:195187"/>
    </reaction>
</comment>
<dbReference type="GO" id="GO:0160016">
    <property type="term" value="F:CCACCA tRNA nucleotidyltransferase activity"/>
    <property type="evidence" value="ECO:0007669"/>
    <property type="project" value="RHEA"/>
</dbReference>
<evidence type="ECO:0000256" key="1">
    <source>
        <dbReference type="ARBA" id="ARBA00001946"/>
    </source>
</evidence>
<comment type="caution">
    <text evidence="15">The sequence shown here is derived from an EMBL/GenBank/DDBJ whole genome shotgun (WGS) entry which is preliminary data.</text>
</comment>
<evidence type="ECO:0000256" key="8">
    <source>
        <dbReference type="ARBA" id="ARBA00022840"/>
    </source>
</evidence>
<evidence type="ECO:0000256" key="11">
    <source>
        <dbReference type="HAMAP-Rule" id="MF_01263"/>
    </source>
</evidence>
<dbReference type="GO" id="GO:0004810">
    <property type="term" value="F:CCA tRNA nucleotidyltransferase activity"/>
    <property type="evidence" value="ECO:0007669"/>
    <property type="project" value="UniProtKB-UniRule"/>
</dbReference>
<dbReference type="Proteomes" id="UP000076476">
    <property type="component" value="Unassembled WGS sequence"/>
</dbReference>
<feature type="domain" description="Poly A polymerase head" evidence="12">
    <location>
        <begin position="22"/>
        <end position="142"/>
    </location>
</feature>
<proteinExistence type="inferred from homology"/>
<evidence type="ECO:0000256" key="3">
    <source>
        <dbReference type="ARBA" id="ARBA00022694"/>
    </source>
</evidence>
<dbReference type="InterPro" id="IPR023068">
    <property type="entry name" value="CCA-adding_enz_firmicutes"/>
</dbReference>
<feature type="domain" description="CCA-adding enzyme C-terminal" evidence="14">
    <location>
        <begin position="247"/>
        <end position="391"/>
    </location>
</feature>
<keyword evidence="10 11" id="KW-0694">RNA-binding</keyword>
<evidence type="ECO:0000256" key="6">
    <source>
        <dbReference type="ARBA" id="ARBA00022741"/>
    </source>
</evidence>
<name>A0A161Y2G3_9BACI</name>
<feature type="binding site" evidence="11">
    <location>
        <position position="27"/>
    </location>
    <ligand>
        <name>ATP</name>
        <dbReference type="ChEBI" id="CHEBI:30616"/>
    </ligand>
</feature>
<evidence type="ECO:0000259" key="13">
    <source>
        <dbReference type="Pfam" id="PF12627"/>
    </source>
</evidence>
<evidence type="ECO:0000313" key="15">
    <source>
        <dbReference type="EMBL" id="KZN95822.1"/>
    </source>
</evidence>
<comment type="cofactor">
    <cofactor evidence="1 11">
        <name>Mg(2+)</name>
        <dbReference type="ChEBI" id="CHEBI:18420"/>
    </cofactor>
</comment>
<feature type="binding site" evidence="11">
    <location>
        <position position="30"/>
    </location>
    <ligand>
        <name>ATP</name>
        <dbReference type="ChEBI" id="CHEBI:30616"/>
    </ligand>
</feature>
<organism evidence="15 16">
    <name type="scientific">Aeribacillus pallidus</name>
    <dbReference type="NCBI Taxonomy" id="33936"/>
    <lineage>
        <taxon>Bacteria</taxon>
        <taxon>Bacillati</taxon>
        <taxon>Bacillota</taxon>
        <taxon>Bacilli</taxon>
        <taxon>Bacillales</taxon>
        <taxon>Bacillaceae</taxon>
        <taxon>Aeribacillus</taxon>
    </lineage>
</organism>
<dbReference type="PANTHER" id="PTHR46173">
    <property type="entry name" value="CCA TRNA NUCLEOTIDYLTRANSFERASE 1, MITOCHONDRIAL"/>
    <property type="match status" value="1"/>
</dbReference>
<gene>
    <name evidence="11" type="primary">cca</name>
    <name evidence="15" type="ORF">AZI98_12170</name>
</gene>
<accession>A0A161Y2G3</accession>
<keyword evidence="7 11" id="KW-0692">RNA repair</keyword>
<dbReference type="NCBIfam" id="NF009814">
    <property type="entry name" value="PRK13299.1"/>
    <property type="match status" value="1"/>
</dbReference>
<feature type="binding site" evidence="11">
    <location>
        <position position="154"/>
    </location>
    <ligand>
        <name>CTP</name>
        <dbReference type="ChEBI" id="CHEBI:37563"/>
    </ligand>
</feature>
<dbReference type="CDD" id="cd05398">
    <property type="entry name" value="NT_ClassII-CCAase"/>
    <property type="match status" value="1"/>
</dbReference>
<keyword evidence="2 11" id="KW-0808">Transferase</keyword>
<evidence type="ECO:0000313" key="16">
    <source>
        <dbReference type="Proteomes" id="UP000076476"/>
    </source>
</evidence>
<feature type="binding site" evidence="11">
    <location>
        <position position="111"/>
    </location>
    <ligand>
        <name>ATP</name>
        <dbReference type="ChEBI" id="CHEBI:30616"/>
    </ligand>
</feature>
<dbReference type="EMBL" id="LWBR01000035">
    <property type="protein sequence ID" value="KZN95822.1"/>
    <property type="molecule type" value="Genomic_DNA"/>
</dbReference>
<dbReference type="Pfam" id="PF01743">
    <property type="entry name" value="PolyA_pol"/>
    <property type="match status" value="1"/>
</dbReference>
<dbReference type="EC" id="2.7.7.72" evidence="11"/>
<dbReference type="Gene3D" id="3.30.460.10">
    <property type="entry name" value="Beta Polymerase, domain 2"/>
    <property type="match status" value="1"/>
</dbReference>
<sequence>MKAEFVEAIPIIEQLNEHGHEAYFVGGSVRDLLLNRKIGDIDIATSAKPDEIQKIFPKTIDVGVQHGTVIVLHNGKPYEVTTFRTEGEYEEYRRPKYVRFVSSLQEDLKRRDFTINALAMDKNGRILDYVNGMEDLENRMIRTVGDPYERFSEDALRMLRALRFVSQLSFRLEEKTMQAITVWHKLLQNISIERITAEFEKLLAGASANDAIQLLTLTNVYQHMPGLKQKKEQLNKLLSYPMHNLCEREEYWTVLLFVLETDDGESFMRNWKLPRRVIKKVCRHLELLNCLFEKDWTAFLLYKTGLEDALQLERIRQVLQKEKNEEAIQKLQKSYEQLPIHSRKELAVTGNDILNIVPKKPGKWVEEYLTLVEQQVVNGLIENNSGKIKEWLKNCNQKLGESC</sequence>
<dbReference type="GO" id="GO:0001680">
    <property type="term" value="P:tRNA 3'-terminal CCA addition"/>
    <property type="evidence" value="ECO:0007669"/>
    <property type="project" value="UniProtKB-UniRule"/>
</dbReference>
<evidence type="ECO:0000256" key="9">
    <source>
        <dbReference type="ARBA" id="ARBA00022842"/>
    </source>
</evidence>
<dbReference type="OrthoDB" id="9805698at2"/>
<feature type="binding site" evidence="11">
    <location>
        <position position="157"/>
    </location>
    <ligand>
        <name>CTP</name>
        <dbReference type="ChEBI" id="CHEBI:37563"/>
    </ligand>
</feature>
<keyword evidence="5 11" id="KW-0479">Metal-binding</keyword>
<reference evidence="15 16" key="1">
    <citation type="submission" date="2016-04" db="EMBL/GenBank/DDBJ databases">
        <title>Draft genome sequence of Aeribacillus pallidus 8m3 from petroleum reservoir.</title>
        <authorList>
            <person name="Poltaraus A.B."/>
            <person name="Nazina T.N."/>
            <person name="Tourova T.P."/>
            <person name="Malakho S.M."/>
            <person name="Korshunova A.V."/>
            <person name="Sokolova D.S."/>
        </authorList>
    </citation>
    <scope>NUCLEOTIDE SEQUENCE [LARGE SCALE GENOMIC DNA]</scope>
    <source>
        <strain evidence="15 16">8m3</strain>
    </source>
</reference>
<comment type="miscellaneous">
    <text evidence="11">A single active site specifically recognizes both ATP and CTP and is responsible for their addition.</text>
</comment>
<keyword evidence="6 11" id="KW-0547">Nucleotide-binding</keyword>
<evidence type="ECO:0000256" key="4">
    <source>
        <dbReference type="ARBA" id="ARBA00022695"/>
    </source>
</evidence>
<feature type="binding site" evidence="11">
    <location>
        <position position="157"/>
    </location>
    <ligand>
        <name>ATP</name>
        <dbReference type="ChEBI" id="CHEBI:30616"/>
    </ligand>
</feature>
<comment type="subunit">
    <text evidence="11">Homodimer.</text>
</comment>
<dbReference type="GO" id="GO:0000049">
    <property type="term" value="F:tRNA binding"/>
    <property type="evidence" value="ECO:0007669"/>
    <property type="project" value="UniProtKB-UniRule"/>
</dbReference>
<dbReference type="PANTHER" id="PTHR46173:SF1">
    <property type="entry name" value="CCA TRNA NUCLEOTIDYLTRANSFERASE 1, MITOCHONDRIAL"/>
    <property type="match status" value="1"/>
</dbReference>
<dbReference type="GO" id="GO:0042245">
    <property type="term" value="P:RNA repair"/>
    <property type="evidence" value="ECO:0007669"/>
    <property type="project" value="UniProtKB-KW"/>
</dbReference>
<dbReference type="AlphaFoldDB" id="A0A161Y2G3"/>
<evidence type="ECO:0000256" key="7">
    <source>
        <dbReference type="ARBA" id="ARBA00022800"/>
    </source>
</evidence>
<feature type="binding site" evidence="11">
    <location>
        <position position="163"/>
    </location>
    <ligand>
        <name>CTP</name>
        <dbReference type="ChEBI" id="CHEBI:37563"/>
    </ligand>
</feature>
<feature type="binding site" evidence="11">
    <location>
        <position position="27"/>
    </location>
    <ligand>
        <name>CTP</name>
        <dbReference type="ChEBI" id="CHEBI:37563"/>
    </ligand>
</feature>
<dbReference type="InterPro" id="IPR002646">
    <property type="entry name" value="PolA_pol_head_dom"/>
</dbReference>
<dbReference type="InterPro" id="IPR043519">
    <property type="entry name" value="NT_sf"/>
</dbReference>
<keyword evidence="9 11" id="KW-0460">Magnesium</keyword>
<dbReference type="InterPro" id="IPR032828">
    <property type="entry name" value="PolyA_RNA-bd"/>
</dbReference>
<comment type="catalytic activity">
    <reaction evidence="11">
        <text>a tRNA precursor + 2 CTP + ATP = a tRNA with a 3' CCA end + 3 diphosphate</text>
        <dbReference type="Rhea" id="RHEA:14433"/>
        <dbReference type="Rhea" id="RHEA-COMP:10465"/>
        <dbReference type="Rhea" id="RHEA-COMP:10468"/>
        <dbReference type="ChEBI" id="CHEBI:30616"/>
        <dbReference type="ChEBI" id="CHEBI:33019"/>
        <dbReference type="ChEBI" id="CHEBI:37563"/>
        <dbReference type="ChEBI" id="CHEBI:74896"/>
        <dbReference type="ChEBI" id="CHEBI:83071"/>
        <dbReference type="EC" id="2.7.7.72"/>
    </reaction>
</comment>
<feature type="domain" description="tRNA nucleotidyltransferase/poly(A) polymerase RNA and SrmB- binding" evidence="13">
    <location>
        <begin position="170"/>
        <end position="228"/>
    </location>
</feature>
<keyword evidence="8 11" id="KW-0067">ATP-binding</keyword>
<dbReference type="Pfam" id="PF12627">
    <property type="entry name" value="PolyA_pol_RNAbd"/>
    <property type="match status" value="1"/>
</dbReference>
<evidence type="ECO:0000256" key="10">
    <source>
        <dbReference type="ARBA" id="ARBA00022884"/>
    </source>
</evidence>
<dbReference type="Gene3D" id="1.20.58.560">
    <property type="match status" value="1"/>
</dbReference>
<feature type="binding site" evidence="11">
    <location>
        <position position="30"/>
    </location>
    <ligand>
        <name>CTP</name>
        <dbReference type="ChEBI" id="CHEBI:37563"/>
    </ligand>
</feature>
<feature type="binding site" evidence="11">
    <location>
        <position position="40"/>
    </location>
    <ligand>
        <name>Mg(2+)</name>
        <dbReference type="ChEBI" id="CHEBI:18420"/>
    </ligand>
</feature>
<dbReference type="InterPro" id="IPR050264">
    <property type="entry name" value="Bact_CCA-adding_enz_type3_sf"/>
</dbReference>
<dbReference type="InterPro" id="IPR032810">
    <property type="entry name" value="CCA-adding_enz_C"/>
</dbReference>
<evidence type="ECO:0000256" key="5">
    <source>
        <dbReference type="ARBA" id="ARBA00022723"/>
    </source>
</evidence>
<feature type="binding site" evidence="11">
    <location>
        <position position="160"/>
    </location>
    <ligand>
        <name>ATP</name>
        <dbReference type="ChEBI" id="CHEBI:30616"/>
    </ligand>
</feature>
<keyword evidence="3 11" id="KW-0819">tRNA processing</keyword>
<dbReference type="HAMAP" id="MF_01263">
    <property type="entry name" value="CCA_bact_type3"/>
    <property type="match status" value="1"/>
</dbReference>
<comment type="function">
    <text evidence="11">Catalyzes the addition and repair of the essential 3'-terminal CCA sequence in tRNAs without using a nucleic acid template. Adds these three nucleotides in the order of C, C, and A to the tRNA nucleotide-73, using CTP and ATP as substrates and producing inorganic pyrophosphate. tRNA 3'-terminal CCA addition is required both for tRNA processing and repair. Also involved in tRNA surveillance by mediating tandem CCA addition to generate a CCACCA at the 3' terminus of unstable tRNAs. While stable tRNAs receive only 3'-terminal CCA, unstable tRNAs are marked with CCACCA and rapidly degraded.</text>
</comment>
<feature type="binding site" evidence="11">
    <location>
        <position position="154"/>
    </location>
    <ligand>
        <name>ATP</name>
        <dbReference type="ChEBI" id="CHEBI:30616"/>
    </ligand>
</feature>
<feature type="binding site" evidence="11">
    <location>
        <position position="111"/>
    </location>
    <ligand>
        <name>CTP</name>
        <dbReference type="ChEBI" id="CHEBI:37563"/>
    </ligand>
</feature>
<evidence type="ECO:0000259" key="14">
    <source>
        <dbReference type="Pfam" id="PF13735"/>
    </source>
</evidence>
<dbReference type="Gene3D" id="1.10.110.30">
    <property type="match status" value="1"/>
</dbReference>